<protein>
    <submittedName>
        <fullName evidence="1">Uncharacterized protein</fullName>
    </submittedName>
</protein>
<name>A0A7J7ZK53_PIPKU</name>
<evidence type="ECO:0000313" key="2">
    <source>
        <dbReference type="Proteomes" id="UP000558488"/>
    </source>
</evidence>
<comment type="caution">
    <text evidence="1">The sequence shown here is derived from an EMBL/GenBank/DDBJ whole genome shotgun (WGS) entry which is preliminary data.</text>
</comment>
<dbReference type="AlphaFoldDB" id="A0A7J7ZK53"/>
<evidence type="ECO:0000313" key="1">
    <source>
        <dbReference type="EMBL" id="KAF6374415.1"/>
    </source>
</evidence>
<dbReference type="EMBL" id="JACAGB010000003">
    <property type="protein sequence ID" value="KAF6374415.1"/>
    <property type="molecule type" value="Genomic_DNA"/>
</dbReference>
<organism evidence="1 2">
    <name type="scientific">Pipistrellus kuhlii</name>
    <name type="common">Kuhl's pipistrelle</name>
    <dbReference type="NCBI Taxonomy" id="59472"/>
    <lineage>
        <taxon>Eukaryota</taxon>
        <taxon>Metazoa</taxon>
        <taxon>Chordata</taxon>
        <taxon>Craniata</taxon>
        <taxon>Vertebrata</taxon>
        <taxon>Euteleostomi</taxon>
        <taxon>Mammalia</taxon>
        <taxon>Eutheria</taxon>
        <taxon>Laurasiatheria</taxon>
        <taxon>Chiroptera</taxon>
        <taxon>Yangochiroptera</taxon>
        <taxon>Vespertilionidae</taxon>
        <taxon>Pipistrellus</taxon>
    </lineage>
</organism>
<gene>
    <name evidence="1" type="ORF">mPipKuh1_009634</name>
</gene>
<dbReference type="Proteomes" id="UP000558488">
    <property type="component" value="Unassembled WGS sequence"/>
</dbReference>
<reference evidence="1 2" key="1">
    <citation type="journal article" date="2020" name="Nature">
        <title>Six reference-quality genomes reveal evolution of bat adaptations.</title>
        <authorList>
            <person name="Jebb D."/>
            <person name="Huang Z."/>
            <person name="Pippel M."/>
            <person name="Hughes G.M."/>
            <person name="Lavrichenko K."/>
            <person name="Devanna P."/>
            <person name="Winkler S."/>
            <person name="Jermiin L.S."/>
            <person name="Skirmuntt E.C."/>
            <person name="Katzourakis A."/>
            <person name="Burkitt-Gray L."/>
            <person name="Ray D.A."/>
            <person name="Sullivan K.A.M."/>
            <person name="Roscito J.G."/>
            <person name="Kirilenko B.M."/>
            <person name="Davalos L.M."/>
            <person name="Corthals A.P."/>
            <person name="Power M.L."/>
            <person name="Jones G."/>
            <person name="Ransome R.D."/>
            <person name="Dechmann D.K.N."/>
            <person name="Locatelli A.G."/>
            <person name="Puechmaille S.J."/>
            <person name="Fedrigo O."/>
            <person name="Jarvis E.D."/>
            <person name="Hiller M."/>
            <person name="Vernes S.C."/>
            <person name="Myers E.W."/>
            <person name="Teeling E.C."/>
        </authorList>
    </citation>
    <scope>NUCLEOTIDE SEQUENCE [LARGE SCALE GENOMIC DNA]</scope>
    <source>
        <strain evidence="1">MPipKuh1</strain>
        <tissue evidence="1">Flight muscle</tissue>
    </source>
</reference>
<sequence length="151" mass="17189">MYHLTFLRLSYQASRVLGYFPCIEGTRLDFGVKGWGSSSSSGHLCVTTNSVIFVHLSFCIYKMGIITVPVPHNSILVKIKCLVHIKFFINTRYDYYYSPQKPWKVGYNPVLHVSKLPQKGCKLQFKCLDKNFARSSTINSSPSGSMKIPKR</sequence>
<proteinExistence type="predicted"/>
<accession>A0A7J7ZK53</accession>
<keyword evidence="2" id="KW-1185">Reference proteome</keyword>